<evidence type="ECO:0000313" key="2">
    <source>
        <dbReference type="EMBL" id="GJS55428.1"/>
    </source>
</evidence>
<reference evidence="2" key="1">
    <citation type="journal article" date="2022" name="Int. J. Mol. Sci.">
        <title>Draft Genome of Tanacetum Coccineum: Genomic Comparison of Closely Related Tanacetum-Family Plants.</title>
        <authorList>
            <person name="Yamashiro T."/>
            <person name="Shiraishi A."/>
            <person name="Nakayama K."/>
            <person name="Satake H."/>
        </authorList>
    </citation>
    <scope>NUCLEOTIDE SEQUENCE</scope>
</reference>
<gene>
    <name evidence="2" type="ORF">Tco_0628790</name>
</gene>
<protein>
    <submittedName>
        <fullName evidence="2">Uncharacterized protein</fullName>
    </submittedName>
</protein>
<keyword evidence="3" id="KW-1185">Reference proteome</keyword>
<comment type="caution">
    <text evidence="2">The sequence shown here is derived from an EMBL/GenBank/DDBJ whole genome shotgun (WGS) entry which is preliminary data.</text>
</comment>
<evidence type="ECO:0000313" key="3">
    <source>
        <dbReference type="Proteomes" id="UP001151760"/>
    </source>
</evidence>
<name>A0ABQ4WRJ6_9ASTR</name>
<reference evidence="2" key="2">
    <citation type="submission" date="2022-01" db="EMBL/GenBank/DDBJ databases">
        <authorList>
            <person name="Yamashiro T."/>
            <person name="Shiraishi A."/>
            <person name="Satake H."/>
            <person name="Nakayama K."/>
        </authorList>
    </citation>
    <scope>NUCLEOTIDE SEQUENCE</scope>
</reference>
<accession>A0ABQ4WRJ6</accession>
<sequence length="179" mass="19456">MNYSEIANQNSSIFTFLVLYLRKLQPKADIGIFIGYSPSKKASGLVLNQALSTSAKPPIKNDWDLLFQPMFYEYLKNPSAASNPIFATTLPPPDTVGASSSTSIDKYAPSASTSPNNEATNSPLNSTNVDINDEVAEFNSDTFTNPSAPPDTSSAESSLRIVDTSKMHTFQQPSSYTKR</sequence>
<feature type="compositionally biased region" description="Polar residues" evidence="1">
    <location>
        <begin position="97"/>
        <end position="130"/>
    </location>
</feature>
<feature type="compositionally biased region" description="Polar residues" evidence="1">
    <location>
        <begin position="167"/>
        <end position="179"/>
    </location>
</feature>
<feature type="region of interest" description="Disordered" evidence="1">
    <location>
        <begin position="97"/>
        <end position="179"/>
    </location>
</feature>
<feature type="compositionally biased region" description="Polar residues" evidence="1">
    <location>
        <begin position="139"/>
        <end position="157"/>
    </location>
</feature>
<proteinExistence type="predicted"/>
<dbReference type="EMBL" id="BQNB010008868">
    <property type="protein sequence ID" value="GJS55428.1"/>
    <property type="molecule type" value="Genomic_DNA"/>
</dbReference>
<organism evidence="2 3">
    <name type="scientific">Tanacetum coccineum</name>
    <dbReference type="NCBI Taxonomy" id="301880"/>
    <lineage>
        <taxon>Eukaryota</taxon>
        <taxon>Viridiplantae</taxon>
        <taxon>Streptophyta</taxon>
        <taxon>Embryophyta</taxon>
        <taxon>Tracheophyta</taxon>
        <taxon>Spermatophyta</taxon>
        <taxon>Magnoliopsida</taxon>
        <taxon>eudicotyledons</taxon>
        <taxon>Gunneridae</taxon>
        <taxon>Pentapetalae</taxon>
        <taxon>asterids</taxon>
        <taxon>campanulids</taxon>
        <taxon>Asterales</taxon>
        <taxon>Asteraceae</taxon>
        <taxon>Asteroideae</taxon>
        <taxon>Anthemideae</taxon>
        <taxon>Anthemidinae</taxon>
        <taxon>Tanacetum</taxon>
    </lineage>
</organism>
<evidence type="ECO:0000256" key="1">
    <source>
        <dbReference type="SAM" id="MobiDB-lite"/>
    </source>
</evidence>
<dbReference type="Proteomes" id="UP001151760">
    <property type="component" value="Unassembled WGS sequence"/>
</dbReference>